<keyword evidence="1" id="KW-0812">Transmembrane</keyword>
<protein>
    <submittedName>
        <fullName evidence="2">DUF1295 domain-containing protein</fullName>
    </submittedName>
</protein>
<keyword evidence="1" id="KW-0472">Membrane</keyword>
<evidence type="ECO:0000256" key="1">
    <source>
        <dbReference type="SAM" id="Phobius"/>
    </source>
</evidence>
<comment type="caution">
    <text evidence="2">The sequence shown here is derived from an EMBL/GenBank/DDBJ whole genome shotgun (WGS) entry which is preliminary data.</text>
</comment>
<gene>
    <name evidence="2" type="ORF">AABB81_07200</name>
</gene>
<dbReference type="EMBL" id="JBCDNA010000001">
    <property type="protein sequence ID" value="MEL4455678.1"/>
    <property type="molecule type" value="Genomic_DNA"/>
</dbReference>
<reference evidence="2 3" key="1">
    <citation type="submission" date="2024-04" db="EMBL/GenBank/DDBJ databases">
        <title>whole genome sequencing of Lutimonas vermicola strain IMCC1616.</title>
        <authorList>
            <person name="Bae S.S."/>
        </authorList>
    </citation>
    <scope>NUCLEOTIDE SEQUENCE [LARGE SCALE GENOMIC DNA]</scope>
    <source>
        <strain evidence="2 3">IMCC1616</strain>
    </source>
</reference>
<dbReference type="InterPro" id="IPR010721">
    <property type="entry name" value="UstE-like"/>
</dbReference>
<accession>A0ABU9KZQ4</accession>
<evidence type="ECO:0000313" key="3">
    <source>
        <dbReference type="Proteomes" id="UP001474120"/>
    </source>
</evidence>
<dbReference type="PROSITE" id="PS50244">
    <property type="entry name" value="S5A_REDUCTASE"/>
    <property type="match status" value="1"/>
</dbReference>
<dbReference type="Pfam" id="PF06966">
    <property type="entry name" value="DUF1295"/>
    <property type="match status" value="1"/>
</dbReference>
<evidence type="ECO:0000313" key="2">
    <source>
        <dbReference type="EMBL" id="MEL4455678.1"/>
    </source>
</evidence>
<feature type="transmembrane region" description="Helical" evidence="1">
    <location>
        <begin position="100"/>
        <end position="125"/>
    </location>
</feature>
<keyword evidence="1" id="KW-1133">Transmembrane helix</keyword>
<sequence>MMIVLSAALGILSLMTVLWLFSIYFKNVSIVDNFWGIGFIIAALIYAFNCEVMFIRTKLMLLLVILWGLRLSLYLMYRNYGKGEDYRYREFRQHYGPKRYWWFSFFQVFLLQGILILIISLPLLGITLFTSSNSLNLFDYLGLLAWLVGFVFETVGDYQLVVFKGDPDNKGKLLTSGLWRYTRHPNYFGDTAVWWGFGLLAIASGAYWYSLGSLLMTYLILKISGVALLEKSLSEVKPGYEEYVRTTSAFFPWFPKQKS</sequence>
<dbReference type="Gene3D" id="1.20.120.1630">
    <property type="match status" value="1"/>
</dbReference>
<dbReference type="Proteomes" id="UP001474120">
    <property type="component" value="Unassembled WGS sequence"/>
</dbReference>
<dbReference type="RefSeq" id="WP_342159559.1">
    <property type="nucleotide sequence ID" value="NZ_JBCDNA010000001.1"/>
</dbReference>
<name>A0ABU9KZQ4_9FLAO</name>
<organism evidence="2 3">
    <name type="scientific">Lutimonas vermicola</name>
    <dbReference type="NCBI Taxonomy" id="414288"/>
    <lineage>
        <taxon>Bacteria</taxon>
        <taxon>Pseudomonadati</taxon>
        <taxon>Bacteroidota</taxon>
        <taxon>Flavobacteriia</taxon>
        <taxon>Flavobacteriales</taxon>
        <taxon>Flavobacteriaceae</taxon>
        <taxon>Lutimonas</taxon>
    </lineage>
</organism>
<dbReference type="PANTHER" id="PTHR32251">
    <property type="entry name" value="3-OXO-5-ALPHA-STEROID 4-DEHYDROGENASE"/>
    <property type="match status" value="1"/>
</dbReference>
<feature type="transmembrane region" description="Helical" evidence="1">
    <location>
        <begin position="30"/>
        <end position="48"/>
    </location>
</feature>
<feature type="transmembrane region" description="Helical" evidence="1">
    <location>
        <begin position="192"/>
        <end position="221"/>
    </location>
</feature>
<keyword evidence="3" id="KW-1185">Reference proteome</keyword>
<feature type="transmembrane region" description="Helical" evidence="1">
    <location>
        <begin position="60"/>
        <end position="80"/>
    </location>
</feature>
<feature type="transmembrane region" description="Helical" evidence="1">
    <location>
        <begin position="137"/>
        <end position="155"/>
    </location>
</feature>
<dbReference type="PANTHER" id="PTHR32251:SF17">
    <property type="entry name" value="STEROID 5-ALPHA REDUCTASE C-TERMINAL DOMAIN-CONTAINING PROTEIN"/>
    <property type="match status" value="1"/>
</dbReference>
<proteinExistence type="predicted"/>